<sequence>MEIPALRFTVKPRPASCRKGNASKGRWRVQQMQEALGSVGKVIRVRQALQEGDAVWVDYPDVEDELHQGDECWILPRLHETVEIDEQVPAAMQLLQAYAELYRVDGETRRVSVQETAHGLLDFMQSFDLTNEDLACDLLPAVAVRGRGPMPKAHAASLCSASTAECLVNHLWKESSSDQELEDACRSLGIFQEETFGLVALNLRQTLKVSPVALVHEGRFEVESRKSILFPGGWLIFLRPHNTDLTVLDHLEHLPSKCSLVTPRWQRRNRPSGPATWRSASMSEWAREKLKACLDCLDAKRKHKKKTKKPCPPTVDENEETVSVANTEDFEDRPNLHPSLQELKLLHAALRDEPSTDASSGDALGDELRSEPSERSSGWVESCGIKISAMEPTTFLITESQKEVMAQVMNCEPFTVDELLGTAAMNADANGVEVKYIESLSILSIEECDLKKDEADKAKLFALSETEADVSSFTFPTSIDVYSSSLKVSIVDLGVHVGVSLASGGKH</sequence>
<dbReference type="EMBL" id="CAXAMN010007014">
    <property type="protein sequence ID" value="CAK9020031.1"/>
    <property type="molecule type" value="Genomic_DNA"/>
</dbReference>
<organism evidence="2 3">
    <name type="scientific">Durusdinium trenchii</name>
    <dbReference type="NCBI Taxonomy" id="1381693"/>
    <lineage>
        <taxon>Eukaryota</taxon>
        <taxon>Sar</taxon>
        <taxon>Alveolata</taxon>
        <taxon>Dinophyceae</taxon>
        <taxon>Suessiales</taxon>
        <taxon>Symbiodiniaceae</taxon>
        <taxon>Durusdinium</taxon>
    </lineage>
</organism>
<accession>A0ABP0K0G0</accession>
<comment type="caution">
    <text evidence="2">The sequence shown here is derived from an EMBL/GenBank/DDBJ whole genome shotgun (WGS) entry which is preliminary data.</text>
</comment>
<evidence type="ECO:0000256" key="1">
    <source>
        <dbReference type="SAM" id="MobiDB-lite"/>
    </source>
</evidence>
<evidence type="ECO:0000313" key="3">
    <source>
        <dbReference type="Proteomes" id="UP001642484"/>
    </source>
</evidence>
<feature type="region of interest" description="Disordered" evidence="1">
    <location>
        <begin position="352"/>
        <end position="377"/>
    </location>
</feature>
<keyword evidence="3" id="KW-1185">Reference proteome</keyword>
<protein>
    <submittedName>
        <fullName evidence="2">Uncharacterized protein</fullName>
    </submittedName>
</protein>
<name>A0ABP0K0G0_9DINO</name>
<gene>
    <name evidence="2" type="ORF">CCMP2556_LOCUS13896</name>
</gene>
<reference evidence="2 3" key="1">
    <citation type="submission" date="2024-02" db="EMBL/GenBank/DDBJ databases">
        <authorList>
            <person name="Chen Y."/>
            <person name="Shah S."/>
            <person name="Dougan E. K."/>
            <person name="Thang M."/>
            <person name="Chan C."/>
        </authorList>
    </citation>
    <scope>NUCLEOTIDE SEQUENCE [LARGE SCALE GENOMIC DNA]</scope>
</reference>
<dbReference type="Proteomes" id="UP001642484">
    <property type="component" value="Unassembled WGS sequence"/>
</dbReference>
<proteinExistence type="predicted"/>
<evidence type="ECO:0000313" key="2">
    <source>
        <dbReference type="EMBL" id="CAK9020031.1"/>
    </source>
</evidence>